<proteinExistence type="predicted"/>
<dbReference type="EMBL" id="QGGU01000003">
    <property type="protein sequence ID" value="PWK53444.1"/>
    <property type="molecule type" value="Genomic_DNA"/>
</dbReference>
<evidence type="ECO:0000256" key="2">
    <source>
        <dbReference type="ARBA" id="ARBA00022741"/>
    </source>
</evidence>
<dbReference type="InterPro" id="IPR051782">
    <property type="entry name" value="ABC_Transporter_VariousFunc"/>
</dbReference>
<dbReference type="InterPro" id="IPR027417">
    <property type="entry name" value="P-loop_NTPase"/>
</dbReference>
<dbReference type="SMART" id="SM00382">
    <property type="entry name" value="AAA"/>
    <property type="match status" value="1"/>
</dbReference>
<comment type="caution">
    <text evidence="5">The sequence shown here is derived from an EMBL/GenBank/DDBJ whole genome shotgun (WGS) entry which is preliminary data.</text>
</comment>
<sequence length="206" mass="23253">MITIEHLSKSYNNKLAIHDLSFKLKLGRYIIHGPNGCGKSTLLRILAGADDQWSGTIKLSEVDQKKQYFQYTKCVSYVPDSLTFFNQLYVSEFIPFALAQRPRRTQSKLESLADSLGFDIDSMKSLGDLSLGNAKKLMLLIALCSDCDLYIFDEPLNGLDNQSCDVFIKELSELTNKLVIISTHVQHSAFDSSFSLLPFYKLNEYG</sequence>
<dbReference type="InterPro" id="IPR003593">
    <property type="entry name" value="AAA+_ATPase"/>
</dbReference>
<dbReference type="PANTHER" id="PTHR42939">
    <property type="entry name" value="ABC TRANSPORTER ATP-BINDING PROTEIN ALBC-RELATED"/>
    <property type="match status" value="1"/>
</dbReference>
<dbReference type="PROSITE" id="PS00211">
    <property type="entry name" value="ABC_TRANSPORTER_1"/>
    <property type="match status" value="1"/>
</dbReference>
<keyword evidence="2" id="KW-0547">Nucleotide-binding</keyword>
<dbReference type="GO" id="GO:0016887">
    <property type="term" value="F:ATP hydrolysis activity"/>
    <property type="evidence" value="ECO:0007669"/>
    <property type="project" value="InterPro"/>
</dbReference>
<evidence type="ECO:0000313" key="6">
    <source>
        <dbReference type="Proteomes" id="UP000245790"/>
    </source>
</evidence>
<name>A0A316FX93_9GAMM</name>
<dbReference type="Proteomes" id="UP000245790">
    <property type="component" value="Unassembled WGS sequence"/>
</dbReference>
<keyword evidence="1" id="KW-0813">Transport</keyword>
<protein>
    <submittedName>
        <fullName evidence="5">ABC-2 type transport system ATP-binding protein</fullName>
    </submittedName>
</protein>
<dbReference type="Pfam" id="PF00005">
    <property type="entry name" value="ABC_tran"/>
    <property type="match status" value="1"/>
</dbReference>
<dbReference type="Gene3D" id="3.40.50.300">
    <property type="entry name" value="P-loop containing nucleotide triphosphate hydrolases"/>
    <property type="match status" value="1"/>
</dbReference>
<dbReference type="GO" id="GO:0005524">
    <property type="term" value="F:ATP binding"/>
    <property type="evidence" value="ECO:0007669"/>
    <property type="project" value="UniProtKB-KW"/>
</dbReference>
<evidence type="ECO:0000256" key="3">
    <source>
        <dbReference type="ARBA" id="ARBA00022840"/>
    </source>
</evidence>
<evidence type="ECO:0000256" key="1">
    <source>
        <dbReference type="ARBA" id="ARBA00022448"/>
    </source>
</evidence>
<dbReference type="InterPro" id="IPR003439">
    <property type="entry name" value="ABC_transporter-like_ATP-bd"/>
</dbReference>
<dbReference type="SUPFAM" id="SSF52540">
    <property type="entry name" value="P-loop containing nucleoside triphosphate hydrolases"/>
    <property type="match status" value="1"/>
</dbReference>
<reference evidence="5 6" key="1">
    <citation type="submission" date="2018-05" db="EMBL/GenBank/DDBJ databases">
        <title>Genomic Encyclopedia of Type Strains, Phase IV (KMG-IV): sequencing the most valuable type-strain genomes for metagenomic binning, comparative biology and taxonomic classification.</title>
        <authorList>
            <person name="Goeker M."/>
        </authorList>
    </citation>
    <scope>NUCLEOTIDE SEQUENCE [LARGE SCALE GENOMIC DNA]</scope>
    <source>
        <strain evidence="5 6">DSM 25350</strain>
    </source>
</reference>
<organism evidence="5 6">
    <name type="scientific">Pleionea mediterranea</name>
    <dbReference type="NCBI Taxonomy" id="523701"/>
    <lineage>
        <taxon>Bacteria</taxon>
        <taxon>Pseudomonadati</taxon>
        <taxon>Pseudomonadota</taxon>
        <taxon>Gammaproteobacteria</taxon>
        <taxon>Oceanospirillales</taxon>
        <taxon>Pleioneaceae</taxon>
        <taxon>Pleionea</taxon>
    </lineage>
</organism>
<evidence type="ECO:0000259" key="4">
    <source>
        <dbReference type="PROSITE" id="PS50893"/>
    </source>
</evidence>
<feature type="domain" description="ABC transporter" evidence="4">
    <location>
        <begin position="2"/>
        <end position="206"/>
    </location>
</feature>
<dbReference type="PANTHER" id="PTHR42939:SF1">
    <property type="entry name" value="ABC TRANSPORTER ATP-BINDING PROTEIN ALBC-RELATED"/>
    <property type="match status" value="1"/>
</dbReference>
<dbReference type="PROSITE" id="PS50893">
    <property type="entry name" value="ABC_TRANSPORTER_2"/>
    <property type="match status" value="1"/>
</dbReference>
<gene>
    <name evidence="5" type="ORF">C8D97_103271</name>
</gene>
<dbReference type="AlphaFoldDB" id="A0A316FX93"/>
<dbReference type="InterPro" id="IPR017871">
    <property type="entry name" value="ABC_transporter-like_CS"/>
</dbReference>
<keyword evidence="3 5" id="KW-0067">ATP-binding</keyword>
<keyword evidence="6" id="KW-1185">Reference proteome</keyword>
<accession>A0A316FX93</accession>
<evidence type="ECO:0000313" key="5">
    <source>
        <dbReference type="EMBL" id="PWK53444.1"/>
    </source>
</evidence>